<dbReference type="RefSeq" id="WP_184755432.1">
    <property type="nucleotide sequence ID" value="NZ_BAABEK010000125.1"/>
</dbReference>
<reference evidence="2 3" key="1">
    <citation type="submission" date="2020-08" db="EMBL/GenBank/DDBJ databases">
        <title>Sequencing the genomes of 1000 actinobacteria strains.</title>
        <authorList>
            <person name="Klenk H.-P."/>
        </authorList>
    </citation>
    <scope>NUCLEOTIDE SEQUENCE [LARGE SCALE GENOMIC DNA]</scope>
    <source>
        <strain evidence="2 3">DSM 43023</strain>
    </source>
</reference>
<gene>
    <name evidence="2" type="ORF">FHR32_003753</name>
</gene>
<dbReference type="EMBL" id="JACHJU010000001">
    <property type="protein sequence ID" value="MBB4939448.1"/>
    <property type="molecule type" value="Genomic_DNA"/>
</dbReference>
<comment type="caution">
    <text evidence="2">The sequence shown here is derived from an EMBL/GenBank/DDBJ whole genome shotgun (WGS) entry which is preliminary data.</text>
</comment>
<evidence type="ECO:0000313" key="2">
    <source>
        <dbReference type="EMBL" id="MBB4939448.1"/>
    </source>
</evidence>
<evidence type="ECO:0000313" key="3">
    <source>
        <dbReference type="Proteomes" id="UP000534286"/>
    </source>
</evidence>
<proteinExistence type="predicted"/>
<protein>
    <submittedName>
        <fullName evidence="2">Uncharacterized protein</fullName>
    </submittedName>
</protein>
<evidence type="ECO:0000256" key="1">
    <source>
        <dbReference type="SAM" id="MobiDB-lite"/>
    </source>
</evidence>
<accession>A0A7W7WA07</accession>
<sequence>MLAEQEAEEYSEGQNFEYLGLAQSYRLVEGEIGQGTEVFSLLRDSDLESSEYLDTFFDTGSERQEVADTAGASDEVVS</sequence>
<name>A0A7W7WA07_9ACTN</name>
<keyword evidence="3" id="KW-1185">Reference proteome</keyword>
<dbReference type="AlphaFoldDB" id="A0A7W7WA07"/>
<organism evidence="2 3">
    <name type="scientific">Streptosporangium album</name>
    <dbReference type="NCBI Taxonomy" id="47479"/>
    <lineage>
        <taxon>Bacteria</taxon>
        <taxon>Bacillati</taxon>
        <taxon>Actinomycetota</taxon>
        <taxon>Actinomycetes</taxon>
        <taxon>Streptosporangiales</taxon>
        <taxon>Streptosporangiaceae</taxon>
        <taxon>Streptosporangium</taxon>
    </lineage>
</organism>
<feature type="region of interest" description="Disordered" evidence="1">
    <location>
        <begin position="58"/>
        <end position="78"/>
    </location>
</feature>
<dbReference type="Proteomes" id="UP000534286">
    <property type="component" value="Unassembled WGS sequence"/>
</dbReference>